<accession>A0A1W1VUG5</accession>
<sequence>MHPARVETLNLTDLTHTLDYATGTPPVTYRLDWAHLSPTGLHVARAFHQHPDITHMERHVLPEYGLLINRYTGTGWAAQNLYYVDVAAITPGDTTWVTRDLYLDLTVSENGTAEIEDTDEYLGAIREGLLTPDEAEHALTSLHRLTNGMLQHGTLNRWLESLGVTLTWRGPTAFQTQ</sequence>
<dbReference type="Proteomes" id="UP000192582">
    <property type="component" value="Unassembled WGS sequence"/>
</dbReference>
<evidence type="ECO:0000313" key="3">
    <source>
        <dbReference type="Proteomes" id="UP000192582"/>
    </source>
</evidence>
<proteinExistence type="predicted"/>
<organism evidence="2 3">
    <name type="scientific">Deinococcus hopiensis KR-140</name>
    <dbReference type="NCBI Taxonomy" id="695939"/>
    <lineage>
        <taxon>Bacteria</taxon>
        <taxon>Thermotogati</taxon>
        <taxon>Deinococcota</taxon>
        <taxon>Deinococci</taxon>
        <taxon>Deinococcales</taxon>
        <taxon>Deinococcaceae</taxon>
        <taxon>Deinococcus</taxon>
    </lineage>
</organism>
<dbReference type="EMBL" id="FWWU01000010">
    <property type="protein sequence ID" value="SMB97017.1"/>
    <property type="molecule type" value="Genomic_DNA"/>
</dbReference>
<evidence type="ECO:0000313" key="2">
    <source>
        <dbReference type="EMBL" id="SMB97017.1"/>
    </source>
</evidence>
<protein>
    <recommendedName>
        <fullName evidence="1">DUF402 domain-containing protein</fullName>
    </recommendedName>
</protein>
<dbReference type="AlphaFoldDB" id="A0A1W1VUG5"/>
<keyword evidence="3" id="KW-1185">Reference proteome</keyword>
<dbReference type="RefSeq" id="WP_084051140.1">
    <property type="nucleotide sequence ID" value="NZ_FWWU01000010.1"/>
</dbReference>
<dbReference type="InterPro" id="IPR035930">
    <property type="entry name" value="FomD-like_sf"/>
</dbReference>
<name>A0A1W1VUG5_9DEIO</name>
<dbReference type="STRING" id="695939.SAMN00790413_06293"/>
<dbReference type="SUPFAM" id="SSF159234">
    <property type="entry name" value="FomD-like"/>
    <property type="match status" value="1"/>
</dbReference>
<reference evidence="2 3" key="1">
    <citation type="submission" date="2017-04" db="EMBL/GenBank/DDBJ databases">
        <authorList>
            <person name="Afonso C.L."/>
            <person name="Miller P.J."/>
            <person name="Scott M.A."/>
            <person name="Spackman E."/>
            <person name="Goraichik I."/>
            <person name="Dimitrov K.M."/>
            <person name="Suarez D.L."/>
            <person name="Swayne D.E."/>
        </authorList>
    </citation>
    <scope>NUCLEOTIDE SEQUENCE [LARGE SCALE GENOMIC DNA]</scope>
    <source>
        <strain evidence="2 3">KR-140</strain>
    </source>
</reference>
<dbReference type="OrthoDB" id="2866199at2"/>
<dbReference type="Gene3D" id="2.40.380.10">
    <property type="entry name" value="FomD-like"/>
    <property type="match status" value="1"/>
</dbReference>
<evidence type="ECO:0000259" key="1">
    <source>
        <dbReference type="Pfam" id="PF04167"/>
    </source>
</evidence>
<feature type="domain" description="DUF402" evidence="1">
    <location>
        <begin position="33"/>
        <end position="153"/>
    </location>
</feature>
<dbReference type="Pfam" id="PF04167">
    <property type="entry name" value="DUF402"/>
    <property type="match status" value="1"/>
</dbReference>
<dbReference type="InterPro" id="IPR007295">
    <property type="entry name" value="DUF402"/>
</dbReference>
<gene>
    <name evidence="2" type="ORF">SAMN00790413_06293</name>
</gene>